<dbReference type="GO" id="GO:0008270">
    <property type="term" value="F:zinc ion binding"/>
    <property type="evidence" value="ECO:0007669"/>
    <property type="project" value="InterPro"/>
</dbReference>
<dbReference type="PROSITE" id="PS51375">
    <property type="entry name" value="PPR"/>
    <property type="match status" value="1"/>
</dbReference>
<dbReference type="FunFam" id="1.25.40.10:FF:000158">
    <property type="entry name" value="pentatricopeptide repeat-containing protein At2g33680"/>
    <property type="match status" value="1"/>
</dbReference>
<accession>A0A815VX02</accession>
<evidence type="ECO:0000256" key="2">
    <source>
        <dbReference type="PROSITE-ProRule" id="PRU00708"/>
    </source>
</evidence>
<keyword evidence="6" id="KW-1185">Reference proteome</keyword>
<dbReference type="EMBL" id="CAJNOM010000663">
    <property type="protein sequence ID" value="CAF1535968.1"/>
    <property type="molecule type" value="Genomic_DNA"/>
</dbReference>
<reference evidence="5" key="1">
    <citation type="submission" date="2021-02" db="EMBL/GenBank/DDBJ databases">
        <authorList>
            <person name="Nowell W R."/>
        </authorList>
    </citation>
    <scope>NUCLEOTIDE SEQUENCE</scope>
</reference>
<dbReference type="InterPro" id="IPR050421">
    <property type="entry name" value="PPR"/>
</dbReference>
<dbReference type="Proteomes" id="UP000663832">
    <property type="component" value="Unassembled WGS sequence"/>
</dbReference>
<evidence type="ECO:0000256" key="1">
    <source>
        <dbReference type="ARBA" id="ARBA00022737"/>
    </source>
</evidence>
<dbReference type="CDD" id="cd02440">
    <property type="entry name" value="AdoMet_MTases"/>
    <property type="match status" value="1"/>
</dbReference>
<dbReference type="AlphaFoldDB" id="A0A815VX02"/>
<dbReference type="OrthoDB" id="185373at2759"/>
<dbReference type="Gene3D" id="1.25.40.10">
    <property type="entry name" value="Tetratricopeptide repeat domain"/>
    <property type="match status" value="5"/>
</dbReference>
<dbReference type="Pfam" id="PF14432">
    <property type="entry name" value="DYW_deaminase"/>
    <property type="match status" value="1"/>
</dbReference>
<dbReference type="InterPro" id="IPR046849">
    <property type="entry name" value="E2_motif"/>
</dbReference>
<feature type="repeat" description="PPR" evidence="2">
    <location>
        <begin position="454"/>
        <end position="488"/>
    </location>
</feature>
<dbReference type="PANTHER" id="PTHR47928">
    <property type="entry name" value="REPEAT-CONTAINING PROTEIN, PUTATIVE-RELATED"/>
    <property type="match status" value="1"/>
</dbReference>
<organism evidence="5 6">
    <name type="scientific">Adineta steineri</name>
    <dbReference type="NCBI Taxonomy" id="433720"/>
    <lineage>
        <taxon>Eukaryota</taxon>
        <taxon>Metazoa</taxon>
        <taxon>Spiralia</taxon>
        <taxon>Gnathifera</taxon>
        <taxon>Rotifera</taxon>
        <taxon>Eurotatoria</taxon>
        <taxon>Bdelloidea</taxon>
        <taxon>Adinetida</taxon>
        <taxon>Adinetidae</taxon>
        <taxon>Adineta</taxon>
    </lineage>
</organism>
<evidence type="ECO:0000259" key="3">
    <source>
        <dbReference type="Pfam" id="PF13649"/>
    </source>
</evidence>
<dbReference type="InterPro" id="IPR041698">
    <property type="entry name" value="Methyltransf_25"/>
</dbReference>
<sequence>MAVVADISHDAKEIYDSIAEQYVEVKKAPHRTAVEQYTLFDVMLLKNEPELGKGARILDMACGNGHCTRKLRELFPEASYICGVDISSSIIGIAKQCESQLQQNIDYIDGDGKDLPISEPLYDIVTAAYYLNYAQTCDELRIMIKVFKRSVNIQPNVNLSKQMKSFNDNKQFNKTIELFDKLIKNDTNMLSSFNITQVLKACAHLKDIQHGKMIHHLISSRIKDDDYILASLIHLYMQCGDTINAELLFDTATKKSLSMYAAMMKGYIKTNQANKAIDLFNEIKNPDEVIIILLFNACAQLANKETLHLIKDVTSKIPKSFYLNSYLLTSQIDALMKCRDIPNAEALFGKTLNKTLSMYGTMMKGYLLHNEPNKAVNLFNEIKNPDEVIIILLFNACAQLANKEALYLIEKVSKQIPESFKSNPRILTSLLDAFIKCSDMKNAQLLFDKTLNKTVPMYGAMMKGYISNNMINEAIELFNKIKNPGEIAFTLFFNACAQLATKEALKSTEKVSKQIPESFKSSPRLLTSLLDALMKCGDTINAQLLFDKTLNKIIPMYGAMMKGYLDNNEENKVINLFNEIKHPNEIIIILFLNACAQLGNDEGLNLVKNFLLKNEKICYSISDISLSIIDAFISCGDDSSAKTYLSKIEEKIENSITDYEIIMNGYNKLKDPFQTLDLFNKIKINNIETNEKIYLNVIKALSEIGDYSLSESIIQQIPKDFLFNDQIENSLIAMWGKNGCVNKAKEIFDKSSQPDRIEYKAMINSYGLNGMGIQAVELYYKMPKELQDERTHICVLNACSHSGLIDEARLIFKNTQRKTRRIYTTMVDCLSRASLFIEAEKFIEEFERDYSPYLPMYMSLLSGARNVNNMHLSEKIHHQMEKKFPCMKIPLTSASVLLSNVYGSLGEIDKALNIQMKIQKSGVNKKVGLSRTVVNGQGYKFRAHDKSHPRSKEIYDELKKLSAELIEHGHKYDSSCISRPLNEGETVESVLNGHSERLAIAWNFVVNPNASRIQLTKNLRVCKDCHRATKLIALIRQCEIIVRDANRIHHFYKNGQCSCKDYF</sequence>
<dbReference type="InterPro" id="IPR011990">
    <property type="entry name" value="TPR-like_helical_dom_sf"/>
</dbReference>
<dbReference type="SUPFAM" id="SSF53335">
    <property type="entry name" value="S-adenosyl-L-methionine-dependent methyltransferases"/>
    <property type="match status" value="1"/>
</dbReference>
<gene>
    <name evidence="5" type="ORF">QVE165_LOCUS45917</name>
</gene>
<comment type="caution">
    <text evidence="5">The sequence shown here is derived from an EMBL/GenBank/DDBJ whole genome shotgun (WGS) entry which is preliminary data.</text>
</comment>
<dbReference type="InterPro" id="IPR032867">
    <property type="entry name" value="DYW_dom"/>
</dbReference>
<evidence type="ECO:0000313" key="5">
    <source>
        <dbReference type="EMBL" id="CAF1535968.1"/>
    </source>
</evidence>
<proteinExistence type="predicted"/>
<evidence type="ECO:0000259" key="4">
    <source>
        <dbReference type="Pfam" id="PF14432"/>
    </source>
</evidence>
<feature type="domain" description="Methyltransferase" evidence="3">
    <location>
        <begin position="57"/>
        <end position="146"/>
    </location>
</feature>
<name>A0A815VX02_9BILA</name>
<dbReference type="Pfam" id="PF20430">
    <property type="entry name" value="Eplus_motif"/>
    <property type="match status" value="1"/>
</dbReference>
<dbReference type="InterPro" id="IPR002885">
    <property type="entry name" value="PPR_rpt"/>
</dbReference>
<dbReference type="PANTHER" id="PTHR47928:SF146">
    <property type="entry name" value="DYW DOMAIN-CONTAINING PROTEIN"/>
    <property type="match status" value="1"/>
</dbReference>
<feature type="domain" description="DYW" evidence="4">
    <location>
        <begin position="969"/>
        <end position="1063"/>
    </location>
</feature>
<dbReference type="InterPro" id="IPR029063">
    <property type="entry name" value="SAM-dependent_MTases_sf"/>
</dbReference>
<dbReference type="Pfam" id="PF01535">
    <property type="entry name" value="PPR"/>
    <property type="match status" value="7"/>
</dbReference>
<dbReference type="GO" id="GO:0048731">
    <property type="term" value="P:system development"/>
    <property type="evidence" value="ECO:0007669"/>
    <property type="project" value="UniProtKB-ARBA"/>
</dbReference>
<dbReference type="Pfam" id="PF13649">
    <property type="entry name" value="Methyltransf_25"/>
    <property type="match status" value="1"/>
</dbReference>
<dbReference type="Gene3D" id="3.40.50.150">
    <property type="entry name" value="Vaccinia Virus protein VP39"/>
    <property type="match status" value="1"/>
</dbReference>
<keyword evidence="1" id="KW-0677">Repeat</keyword>
<evidence type="ECO:0000313" key="6">
    <source>
        <dbReference type="Proteomes" id="UP000663832"/>
    </source>
</evidence>
<protein>
    <submittedName>
        <fullName evidence="5">Uncharacterized protein</fullName>
    </submittedName>
</protein>